<evidence type="ECO:0000313" key="4">
    <source>
        <dbReference type="EMBL" id="PGH09045.1"/>
    </source>
</evidence>
<dbReference type="Proteomes" id="UP000223968">
    <property type="component" value="Unassembled WGS sequence"/>
</dbReference>
<dbReference type="Pfam" id="PF26335">
    <property type="entry name" value="ARB_00930_C"/>
    <property type="match status" value="1"/>
</dbReference>
<feature type="signal peptide" evidence="1">
    <location>
        <begin position="1"/>
        <end position="22"/>
    </location>
</feature>
<sequence>MLLPSFIPSLLSLLLLCRSLYAADCPLIGPAFPPPRSLSSSATWNKAIADFDSQLKGLLSQTSSPLDASSTSFSLNIFSAHEEKLLYEYHYDAPGLKGSIAEGQKLDGDTMYRIASVSKAITVYGLLIETGFKHFNEPVANFIPEIAAAIAKSGNDPDDVLTPQWNDITIGSLAGQLSGIGRGYFSDLAGRFNQSVAAQLGLPPLNDAEIPRCGFKEGLIYHPCSREDVFKEFMSRHPAFAPFSTPIYSNVAYDILGYVLEEISGLSFEEAIRRSIIEPLRLERFGVQTPPNTWGVIPFDPVTAAWNASLASSNPNGGFYSSANDLARVGQSILQSRLISPTDTRRWLKPNSHTSSLLSSVGSPWEIYRTSNPRVADFYTKFGDIGSYGSAIALSADHDVGFTVLAAGAKPGSQRTLVADLVGSLLSNTLDNEARAQAMADYAGTYTSSPDTENDKATLIKIGENKDDEGPGLVIDSFLLNGVPLEQHLAAFFGSTQPLPKIGLRMQPTGLKSKYTDSSRESVKSRTAFRVVADISDLDADNNLTSEKIFSGICEPWQVVDGLTYGQMSFDEFVFELDGEGRAMALDLGFTRQVLDRREN</sequence>
<feature type="domain" description="Beta-lactamase-related" evidence="2">
    <location>
        <begin position="97"/>
        <end position="421"/>
    </location>
</feature>
<evidence type="ECO:0000256" key="1">
    <source>
        <dbReference type="SAM" id="SignalP"/>
    </source>
</evidence>
<dbReference type="InterPro" id="IPR012338">
    <property type="entry name" value="Beta-lactam/transpept-like"/>
</dbReference>
<dbReference type="STRING" id="1447875.A0A2B7XJD0"/>
<dbReference type="SUPFAM" id="SSF56601">
    <property type="entry name" value="beta-lactamase/transpeptidase-like"/>
    <property type="match status" value="1"/>
</dbReference>
<dbReference type="Pfam" id="PF00144">
    <property type="entry name" value="Beta-lactamase"/>
    <property type="match status" value="1"/>
</dbReference>
<dbReference type="EMBL" id="PDNB01000095">
    <property type="protein sequence ID" value="PGH09045.1"/>
    <property type="molecule type" value="Genomic_DNA"/>
</dbReference>
<proteinExistence type="predicted"/>
<dbReference type="InterPro" id="IPR058664">
    <property type="entry name" value="ARB_00930-like_C"/>
</dbReference>
<reference evidence="4 5" key="1">
    <citation type="submission" date="2017-10" db="EMBL/GenBank/DDBJ databases">
        <title>Comparative genomics in systemic dimorphic fungi from Ajellomycetaceae.</title>
        <authorList>
            <person name="Munoz J.F."/>
            <person name="Mcewen J.G."/>
            <person name="Clay O.K."/>
            <person name="Cuomo C.A."/>
        </authorList>
    </citation>
    <scope>NUCLEOTIDE SEQUENCE [LARGE SCALE GENOMIC DNA]</scope>
    <source>
        <strain evidence="4 5">UAMH5409</strain>
    </source>
</reference>
<keyword evidence="1" id="KW-0732">Signal</keyword>
<gene>
    <name evidence="4" type="ORF">AJ79_05774</name>
</gene>
<dbReference type="InterPro" id="IPR001466">
    <property type="entry name" value="Beta-lactam-related"/>
</dbReference>
<dbReference type="PANTHER" id="PTHR22935:SF97">
    <property type="entry name" value="BETA-LACTAMASE-RELATED DOMAIN-CONTAINING PROTEIN"/>
    <property type="match status" value="1"/>
</dbReference>
<dbReference type="AlphaFoldDB" id="A0A2B7XJD0"/>
<feature type="chain" id="PRO_5012789956" evidence="1">
    <location>
        <begin position="23"/>
        <end position="600"/>
    </location>
</feature>
<dbReference type="OrthoDB" id="10250282at2759"/>
<comment type="caution">
    <text evidence="4">The sequence shown here is derived from an EMBL/GenBank/DDBJ whole genome shotgun (WGS) entry which is preliminary data.</text>
</comment>
<name>A0A2B7XJD0_9EURO</name>
<feature type="domain" description="Beta-lactamase-like ARB-00930-like C-terminal" evidence="3">
    <location>
        <begin position="434"/>
        <end position="598"/>
    </location>
</feature>
<dbReference type="PANTHER" id="PTHR22935">
    <property type="entry name" value="PENICILLIN-BINDING PROTEIN"/>
    <property type="match status" value="1"/>
</dbReference>
<evidence type="ECO:0000313" key="5">
    <source>
        <dbReference type="Proteomes" id="UP000223968"/>
    </source>
</evidence>
<dbReference type="InterPro" id="IPR051478">
    <property type="entry name" value="Beta-lactamase-like_AB/R"/>
</dbReference>
<accession>A0A2B7XJD0</accession>
<dbReference type="Gene3D" id="3.40.710.10">
    <property type="entry name" value="DD-peptidase/beta-lactamase superfamily"/>
    <property type="match status" value="1"/>
</dbReference>
<evidence type="ECO:0000259" key="2">
    <source>
        <dbReference type="Pfam" id="PF00144"/>
    </source>
</evidence>
<protein>
    <submittedName>
        <fullName evidence="4">Uncharacterized protein</fullName>
    </submittedName>
</protein>
<keyword evidence="5" id="KW-1185">Reference proteome</keyword>
<organism evidence="4 5">
    <name type="scientific">Helicocarpus griseus UAMH5409</name>
    <dbReference type="NCBI Taxonomy" id="1447875"/>
    <lineage>
        <taxon>Eukaryota</taxon>
        <taxon>Fungi</taxon>
        <taxon>Dikarya</taxon>
        <taxon>Ascomycota</taxon>
        <taxon>Pezizomycotina</taxon>
        <taxon>Eurotiomycetes</taxon>
        <taxon>Eurotiomycetidae</taxon>
        <taxon>Onygenales</taxon>
        <taxon>Ajellomycetaceae</taxon>
        <taxon>Helicocarpus</taxon>
    </lineage>
</organism>
<evidence type="ECO:0000259" key="3">
    <source>
        <dbReference type="Pfam" id="PF26335"/>
    </source>
</evidence>